<dbReference type="SUPFAM" id="SSF50475">
    <property type="entry name" value="FMN-binding split barrel"/>
    <property type="match status" value="1"/>
</dbReference>
<evidence type="ECO:0000313" key="2">
    <source>
        <dbReference type="EMBL" id="MTS50678.1"/>
    </source>
</evidence>
<dbReference type="PATRIC" id="fig|1550024.3.peg.2855"/>
<name>A0A0D8J0X2_9FIRM</name>
<evidence type="ECO:0000313" key="1">
    <source>
        <dbReference type="EMBL" id="KJF39418.1"/>
    </source>
</evidence>
<dbReference type="InterPro" id="IPR024747">
    <property type="entry name" value="Pyridox_Oxase-rel"/>
</dbReference>
<dbReference type="EMBL" id="WMZR01000004">
    <property type="protein sequence ID" value="MTS50678.1"/>
    <property type="molecule type" value="Genomic_DNA"/>
</dbReference>
<dbReference type="AlphaFoldDB" id="A0A0D8J0X2"/>
<dbReference type="RefSeq" id="WP_050005738.1">
    <property type="nucleotide sequence ID" value="NZ_CAUBBA010000027.1"/>
</dbReference>
<dbReference type="Pfam" id="PF12900">
    <property type="entry name" value="Pyridox_ox_2"/>
    <property type="match status" value="1"/>
</dbReference>
<gene>
    <name evidence="2" type="ORF">GMD52_03880</name>
    <name evidence="1" type="ORF">TQ39_12510</name>
</gene>
<reference evidence="1" key="1">
    <citation type="submission" date="2015-02" db="EMBL/GenBank/DDBJ databases">
        <title>A novel member of the family Ruminococcaceae isolated from human feces.</title>
        <authorList>
            <person name="Shkoporov A.N."/>
            <person name="Chaplin A.V."/>
            <person name="Motuzova O.V."/>
            <person name="Kafarskaia L.I."/>
            <person name="Khokhlova E.V."/>
            <person name="Efimov B.A."/>
        </authorList>
    </citation>
    <scope>NUCLEOTIDE SEQUENCE [LARGE SCALE GENOMIC DNA]</scope>
    <source>
        <strain evidence="1">585-1</strain>
    </source>
</reference>
<dbReference type="PANTHER" id="PTHR34071:SF2">
    <property type="entry name" value="FLAVIN-NUCLEOTIDE-BINDING PROTEIN"/>
    <property type="match status" value="1"/>
</dbReference>
<protein>
    <submittedName>
        <fullName evidence="1">MFS transporter</fullName>
    </submittedName>
    <submittedName>
        <fullName evidence="2">Pyridoxamine 5'-phosphate oxidase family protein</fullName>
    </submittedName>
</protein>
<dbReference type="PANTHER" id="PTHR34071">
    <property type="entry name" value="5-NITROIMIDAZOLE ANTIBIOTICS RESISTANCE PROTEIN, NIMA-FAMILY-RELATED PROTEIN-RELATED"/>
    <property type="match status" value="1"/>
</dbReference>
<reference evidence="2 4" key="2">
    <citation type="journal article" date="2019" name="Nat. Med.">
        <title>A library of human gut bacterial isolates paired with longitudinal multiomics data enables mechanistic microbiome research.</title>
        <authorList>
            <person name="Poyet M."/>
            <person name="Groussin M."/>
            <person name="Gibbons S.M."/>
            <person name="Avila-Pacheco J."/>
            <person name="Jiang X."/>
            <person name="Kearney S.M."/>
            <person name="Perrotta A.R."/>
            <person name="Berdy B."/>
            <person name="Zhao S."/>
            <person name="Lieberman T.D."/>
            <person name="Swanson P.K."/>
            <person name="Smith M."/>
            <person name="Roesemann S."/>
            <person name="Alexander J.E."/>
            <person name="Rich S.A."/>
            <person name="Livny J."/>
            <person name="Vlamakis H."/>
            <person name="Clish C."/>
            <person name="Bullock K."/>
            <person name="Deik A."/>
            <person name="Scott J."/>
            <person name="Pierce K.A."/>
            <person name="Xavier R.J."/>
            <person name="Alm E.J."/>
        </authorList>
    </citation>
    <scope>NUCLEOTIDE SEQUENCE [LARGE SCALE GENOMIC DNA]</scope>
    <source>
        <strain evidence="2 4">BIOML-A7</strain>
    </source>
</reference>
<dbReference type="GeneID" id="42857396"/>
<dbReference type="Gene3D" id="2.30.110.10">
    <property type="entry name" value="Electron Transport, Fmn-binding Protein, Chain A"/>
    <property type="match status" value="1"/>
</dbReference>
<sequence length="156" mass="17369">MRRTDREITDAEKITQIIQTCHCCRLGFCDNGAVYIVPLNFGYAEENGKRVFYFHSAKSGRKLDLIAGAPSVGFELDVNYALVEGEEACRHTARFQSVIGTGRVSFVEEAAQKEAALQALMLHNTGKDGWTFSGAMLDSVRVFKLEVETLSCKEHE</sequence>
<dbReference type="EMBL" id="JXXK01000018">
    <property type="protein sequence ID" value="KJF39418.1"/>
    <property type="molecule type" value="Genomic_DNA"/>
</dbReference>
<keyword evidence="3" id="KW-1185">Reference proteome</keyword>
<dbReference type="Proteomes" id="UP000449193">
    <property type="component" value="Unassembled WGS sequence"/>
</dbReference>
<dbReference type="InterPro" id="IPR012349">
    <property type="entry name" value="Split_barrel_FMN-bd"/>
</dbReference>
<evidence type="ECO:0000313" key="4">
    <source>
        <dbReference type="Proteomes" id="UP000449193"/>
    </source>
</evidence>
<organism evidence="1 3">
    <name type="scientific">Ruthenibacterium lactatiformans</name>
    <dbReference type="NCBI Taxonomy" id="1550024"/>
    <lineage>
        <taxon>Bacteria</taxon>
        <taxon>Bacillati</taxon>
        <taxon>Bacillota</taxon>
        <taxon>Clostridia</taxon>
        <taxon>Eubacteriales</taxon>
        <taxon>Oscillospiraceae</taxon>
        <taxon>Ruthenibacterium</taxon>
    </lineage>
</organism>
<accession>A0A0D8J0X2</accession>
<dbReference type="Proteomes" id="UP000032483">
    <property type="component" value="Unassembled WGS sequence"/>
</dbReference>
<evidence type="ECO:0000313" key="3">
    <source>
        <dbReference type="Proteomes" id="UP000032483"/>
    </source>
</evidence>
<comment type="caution">
    <text evidence="1">The sequence shown here is derived from an EMBL/GenBank/DDBJ whole genome shotgun (WGS) entry which is preliminary data.</text>
</comment>
<proteinExistence type="predicted"/>